<dbReference type="EMBL" id="PEWV01000078">
    <property type="protein sequence ID" value="PIU40788.1"/>
    <property type="molecule type" value="Genomic_DNA"/>
</dbReference>
<reference evidence="1 2" key="1">
    <citation type="submission" date="2017-09" db="EMBL/GenBank/DDBJ databases">
        <title>Depth-based differentiation of microbial function through sediment-hosted aquifers and enrichment of novel symbionts in the deep terrestrial subsurface.</title>
        <authorList>
            <person name="Probst A.J."/>
            <person name="Ladd B."/>
            <person name="Jarett J.K."/>
            <person name="Geller-Mcgrath D.E."/>
            <person name="Sieber C.M."/>
            <person name="Emerson J.B."/>
            <person name="Anantharaman K."/>
            <person name="Thomas B.C."/>
            <person name="Malmstrom R."/>
            <person name="Stieglmeier M."/>
            <person name="Klingl A."/>
            <person name="Woyke T."/>
            <person name="Ryan C.M."/>
            <person name="Banfield J.F."/>
        </authorList>
    </citation>
    <scope>NUCLEOTIDE SEQUENCE [LARGE SCALE GENOMIC DNA]</scope>
    <source>
        <strain evidence="1">CG07_land_8_20_14_0_80_42_15</strain>
    </source>
</reference>
<evidence type="ECO:0000313" key="2">
    <source>
        <dbReference type="Proteomes" id="UP000230052"/>
    </source>
</evidence>
<dbReference type="Proteomes" id="UP000230052">
    <property type="component" value="Unassembled WGS sequence"/>
</dbReference>
<proteinExistence type="predicted"/>
<name>A0A2J0KQ61_9BACT</name>
<dbReference type="AlphaFoldDB" id="A0A2J0KQ61"/>
<sequence length="59" mass="6632">MPDPDFFDFMIEGGDDLQNSEACPHCGNVIYLDQKIEWIDKDKRIAKCPNCGGEVKIDG</sequence>
<dbReference type="Gene3D" id="2.20.28.160">
    <property type="match status" value="1"/>
</dbReference>
<gene>
    <name evidence="1" type="ORF">COS99_08700</name>
</gene>
<protein>
    <submittedName>
        <fullName evidence="1">Uncharacterized protein</fullName>
    </submittedName>
</protein>
<organism evidence="1 2">
    <name type="scientific">Candidatus Aquitaenariimonas noxiae</name>
    <dbReference type="NCBI Taxonomy" id="1974741"/>
    <lineage>
        <taxon>Bacteria</taxon>
        <taxon>Pseudomonadati</taxon>
        <taxon>Candidatus Omnitrophota</taxon>
        <taxon>Candidatus Aquitaenariimonas</taxon>
    </lineage>
</organism>
<accession>A0A2J0KQ61</accession>
<comment type="caution">
    <text evidence="1">The sequence shown here is derived from an EMBL/GenBank/DDBJ whole genome shotgun (WGS) entry which is preliminary data.</text>
</comment>
<evidence type="ECO:0000313" key="1">
    <source>
        <dbReference type="EMBL" id="PIU40788.1"/>
    </source>
</evidence>